<protein>
    <submittedName>
        <fullName evidence="1">Uncharacterized protein</fullName>
    </submittedName>
</protein>
<accession>A4BPL8</accession>
<proteinExistence type="predicted"/>
<keyword evidence="2" id="KW-1185">Reference proteome</keyword>
<gene>
    <name evidence="1" type="ORF">NB231_12304</name>
</gene>
<dbReference type="RefSeq" id="WP_005002993.1">
    <property type="nucleotide sequence ID" value="NZ_CH672427.1"/>
</dbReference>
<evidence type="ECO:0000313" key="2">
    <source>
        <dbReference type="Proteomes" id="UP000003374"/>
    </source>
</evidence>
<organism evidence="1 2">
    <name type="scientific">Nitrococcus mobilis Nb-231</name>
    <dbReference type="NCBI Taxonomy" id="314278"/>
    <lineage>
        <taxon>Bacteria</taxon>
        <taxon>Pseudomonadati</taxon>
        <taxon>Pseudomonadota</taxon>
        <taxon>Gammaproteobacteria</taxon>
        <taxon>Chromatiales</taxon>
        <taxon>Ectothiorhodospiraceae</taxon>
        <taxon>Nitrococcus</taxon>
    </lineage>
</organism>
<comment type="caution">
    <text evidence="1">The sequence shown here is derived from an EMBL/GenBank/DDBJ whole genome shotgun (WGS) entry which is preliminary data.</text>
</comment>
<reference evidence="1 2" key="1">
    <citation type="submission" date="2006-02" db="EMBL/GenBank/DDBJ databases">
        <authorList>
            <person name="Waterbury J."/>
            <person name="Ferriera S."/>
            <person name="Johnson J."/>
            <person name="Kravitz S."/>
            <person name="Halpern A."/>
            <person name="Remington K."/>
            <person name="Beeson K."/>
            <person name="Tran B."/>
            <person name="Rogers Y.-H."/>
            <person name="Friedman R."/>
            <person name="Venter J.C."/>
        </authorList>
    </citation>
    <scope>NUCLEOTIDE SEQUENCE [LARGE SCALE GENOMIC DNA]</scope>
    <source>
        <strain evidence="1 2">Nb-231</strain>
    </source>
</reference>
<dbReference type="AlphaFoldDB" id="A4BPL8"/>
<dbReference type="Proteomes" id="UP000003374">
    <property type="component" value="Unassembled WGS sequence"/>
</dbReference>
<name>A4BPL8_9GAMM</name>
<dbReference type="HOGENOM" id="CLU_2881304_0_0_6"/>
<evidence type="ECO:0000313" key="1">
    <source>
        <dbReference type="EMBL" id="EAR22519.1"/>
    </source>
</evidence>
<dbReference type="EMBL" id="AAOF01000003">
    <property type="protein sequence ID" value="EAR22519.1"/>
    <property type="molecule type" value="Genomic_DNA"/>
</dbReference>
<dbReference type="STRING" id="314278.NB231_12304"/>
<sequence>MLGLALTMNGAIAALWQALTPRAGRMLFLMVDVCAGDREQPTLPTGWAVRGQQRSAATRLVKL</sequence>